<dbReference type="GO" id="GO:0050661">
    <property type="term" value="F:NADP binding"/>
    <property type="evidence" value="ECO:0007669"/>
    <property type="project" value="TreeGrafter"/>
</dbReference>
<reference evidence="4" key="2">
    <citation type="submission" date="2021-09" db="EMBL/GenBank/DDBJ databases">
        <authorList>
            <person name="Gilroy R."/>
        </authorList>
    </citation>
    <scope>NUCLEOTIDE SEQUENCE</scope>
    <source>
        <strain evidence="4">ChiGjej5B5-7349</strain>
    </source>
</reference>
<organism evidence="4 5">
    <name type="scientific">Brevibacterium senegalense</name>
    <dbReference type="NCBI Taxonomy" id="1033736"/>
    <lineage>
        <taxon>Bacteria</taxon>
        <taxon>Bacillati</taxon>
        <taxon>Actinomycetota</taxon>
        <taxon>Actinomycetes</taxon>
        <taxon>Micrococcales</taxon>
        <taxon>Brevibacteriaceae</taxon>
        <taxon>Brevibacterium</taxon>
    </lineage>
</organism>
<feature type="domain" description="Shikimate dehydrogenase substrate binding N-terminal" evidence="3">
    <location>
        <begin position="10"/>
        <end position="95"/>
    </location>
</feature>
<accession>A0A921MDM3</accession>
<dbReference type="GO" id="GO:0004764">
    <property type="term" value="F:shikimate 3-dehydrogenase (NADP+) activity"/>
    <property type="evidence" value="ECO:0007669"/>
    <property type="project" value="InterPro"/>
</dbReference>
<evidence type="ECO:0000256" key="1">
    <source>
        <dbReference type="ARBA" id="ARBA00004871"/>
    </source>
</evidence>
<proteinExistence type="predicted"/>
<reference evidence="4" key="1">
    <citation type="journal article" date="2021" name="PeerJ">
        <title>Extensive microbial diversity within the chicken gut microbiome revealed by metagenomics and culture.</title>
        <authorList>
            <person name="Gilroy R."/>
            <person name="Ravi A."/>
            <person name="Getino M."/>
            <person name="Pursley I."/>
            <person name="Horton D.L."/>
            <person name="Alikhan N.F."/>
            <person name="Baker D."/>
            <person name="Gharbi K."/>
            <person name="Hall N."/>
            <person name="Watson M."/>
            <person name="Adriaenssens E.M."/>
            <person name="Foster-Nyarko E."/>
            <person name="Jarju S."/>
            <person name="Secka A."/>
            <person name="Antonio M."/>
            <person name="Oren A."/>
            <person name="Chaudhuri R.R."/>
            <person name="La Ragione R."/>
            <person name="Hildebrand F."/>
            <person name="Pallen M.J."/>
        </authorList>
    </citation>
    <scope>NUCLEOTIDE SEQUENCE</scope>
    <source>
        <strain evidence="4">ChiGjej5B5-7349</strain>
    </source>
</reference>
<dbReference type="InterPro" id="IPR013708">
    <property type="entry name" value="Shikimate_DH-bd_N"/>
</dbReference>
<dbReference type="GO" id="GO:0019632">
    <property type="term" value="P:shikimate metabolic process"/>
    <property type="evidence" value="ECO:0007669"/>
    <property type="project" value="TreeGrafter"/>
</dbReference>
<dbReference type="GO" id="GO:0009073">
    <property type="term" value="P:aromatic amino acid family biosynthetic process"/>
    <property type="evidence" value="ECO:0007669"/>
    <property type="project" value="UniProtKB-KW"/>
</dbReference>
<keyword evidence="2" id="KW-0057">Aromatic amino acid biosynthesis</keyword>
<feature type="non-terminal residue" evidence="4">
    <location>
        <position position="171"/>
    </location>
</feature>
<dbReference type="GO" id="GO:0009423">
    <property type="term" value="P:chorismate biosynthetic process"/>
    <property type="evidence" value="ECO:0007669"/>
    <property type="project" value="TreeGrafter"/>
</dbReference>
<dbReference type="PANTHER" id="PTHR21089">
    <property type="entry name" value="SHIKIMATE DEHYDROGENASE"/>
    <property type="match status" value="1"/>
</dbReference>
<comment type="pathway">
    <text evidence="1">Metabolic intermediate biosynthesis; chorismate biosynthesis; chorismate from D-erythrose 4-phosphate and phosphoenolpyruvate: step 4/7.</text>
</comment>
<dbReference type="Gene3D" id="3.40.50.720">
    <property type="entry name" value="NAD(P)-binding Rossmann-like Domain"/>
    <property type="match status" value="1"/>
</dbReference>
<protein>
    <submittedName>
        <fullName evidence="4">Shikimate dehydrogenase</fullName>
    </submittedName>
</protein>
<dbReference type="GO" id="GO:0005829">
    <property type="term" value="C:cytosol"/>
    <property type="evidence" value="ECO:0007669"/>
    <property type="project" value="TreeGrafter"/>
</dbReference>
<dbReference type="SUPFAM" id="SSF53223">
    <property type="entry name" value="Aminoacid dehydrogenase-like, N-terminal domain"/>
    <property type="match status" value="1"/>
</dbReference>
<dbReference type="InterPro" id="IPR022893">
    <property type="entry name" value="Shikimate_DH_fam"/>
</dbReference>
<dbReference type="PANTHER" id="PTHR21089:SF1">
    <property type="entry name" value="BIFUNCTIONAL 3-DEHYDROQUINATE DEHYDRATASE_SHIKIMATE DEHYDROGENASE, CHLOROPLASTIC"/>
    <property type="match status" value="1"/>
</dbReference>
<keyword evidence="2" id="KW-0028">Amino-acid biosynthesis</keyword>
<gene>
    <name evidence="4" type="ORF">K8V08_07845</name>
</gene>
<dbReference type="Gene3D" id="3.40.50.10860">
    <property type="entry name" value="Leucine Dehydrogenase, chain A, domain 1"/>
    <property type="match status" value="1"/>
</dbReference>
<evidence type="ECO:0000256" key="2">
    <source>
        <dbReference type="ARBA" id="ARBA00023141"/>
    </source>
</evidence>
<comment type="caution">
    <text evidence="4">The sequence shown here is derived from an EMBL/GenBank/DDBJ whole genome shotgun (WGS) entry which is preliminary data.</text>
</comment>
<dbReference type="InterPro" id="IPR046346">
    <property type="entry name" value="Aminoacid_DH-like_N_sf"/>
</dbReference>
<dbReference type="EMBL" id="DYUK01000166">
    <property type="protein sequence ID" value="HJG80310.1"/>
    <property type="molecule type" value="Genomic_DNA"/>
</dbReference>
<dbReference type="AlphaFoldDB" id="A0A921MDM3"/>
<evidence type="ECO:0000259" key="3">
    <source>
        <dbReference type="Pfam" id="PF08501"/>
    </source>
</evidence>
<sequence length="171" mass="17725">MAESPTRFAVLGSPIAHSLSPLLHRAAARALGIDDFSYERFEVGEAQLEAFLAEHPELEGLSLTMPLKHRLVELARVNGWDLDADAVATGAGNTLLRPAPGGGEVLNTDVDGIVAAVHEGLALAGTETAPWTDEADVLGAGATAASALAAAARLGVVRVRLFVRDRTRAGG</sequence>
<dbReference type="Proteomes" id="UP000784435">
    <property type="component" value="Unassembled WGS sequence"/>
</dbReference>
<name>A0A921MDM3_9MICO</name>
<dbReference type="Pfam" id="PF08501">
    <property type="entry name" value="Shikimate_dh_N"/>
    <property type="match status" value="1"/>
</dbReference>
<evidence type="ECO:0000313" key="5">
    <source>
        <dbReference type="Proteomes" id="UP000784435"/>
    </source>
</evidence>
<evidence type="ECO:0000313" key="4">
    <source>
        <dbReference type="EMBL" id="HJG80310.1"/>
    </source>
</evidence>